<evidence type="ECO:0000256" key="4">
    <source>
        <dbReference type="ARBA" id="ARBA00022840"/>
    </source>
</evidence>
<dbReference type="Pfam" id="PF00005">
    <property type="entry name" value="ABC_tran"/>
    <property type="match status" value="1"/>
</dbReference>
<dbReference type="PANTHER" id="PTHR43335">
    <property type="entry name" value="ABC TRANSPORTER, ATP-BINDING PROTEIN"/>
    <property type="match status" value="1"/>
</dbReference>
<dbReference type="GO" id="GO:0016887">
    <property type="term" value="F:ATP hydrolysis activity"/>
    <property type="evidence" value="ECO:0007669"/>
    <property type="project" value="InterPro"/>
</dbReference>
<keyword evidence="3" id="KW-0547">Nucleotide-binding</keyword>
<organism evidence="6 7">
    <name type="scientific">Candidatus [Bacteroides] periocalifornicus</name>
    <dbReference type="NCBI Taxonomy" id="1702214"/>
    <lineage>
        <taxon>Bacteria</taxon>
        <taxon>Pseudomonadati</taxon>
        <taxon>Bacteroidota</taxon>
    </lineage>
</organism>
<evidence type="ECO:0000259" key="5">
    <source>
        <dbReference type="PROSITE" id="PS50893"/>
    </source>
</evidence>
<dbReference type="PANTHER" id="PTHR43335:SF11">
    <property type="entry name" value="ABC TRANSPORTER RELATED"/>
    <property type="match status" value="1"/>
</dbReference>
<evidence type="ECO:0000256" key="3">
    <source>
        <dbReference type="ARBA" id="ARBA00022741"/>
    </source>
</evidence>
<accession>A0A0Q4B9W8</accession>
<dbReference type="Gene3D" id="3.40.50.300">
    <property type="entry name" value="P-loop containing nucleotide triphosphate hydrolases"/>
    <property type="match status" value="1"/>
</dbReference>
<gene>
    <name evidence="6" type="ORF">AL399_00630</name>
</gene>
<name>A0A0Q4B9W8_9BACT</name>
<comment type="caution">
    <text evidence="6">The sequence shown here is derived from an EMBL/GenBank/DDBJ whole genome shotgun (WGS) entry which is preliminary data.</text>
</comment>
<dbReference type="InterPro" id="IPR003593">
    <property type="entry name" value="AAA+_ATPase"/>
</dbReference>
<dbReference type="InterPro" id="IPR003439">
    <property type="entry name" value="ABC_transporter-like_ATP-bd"/>
</dbReference>
<evidence type="ECO:0000313" key="7">
    <source>
        <dbReference type="Proteomes" id="UP000054172"/>
    </source>
</evidence>
<dbReference type="PATRIC" id="fig|1702214.3.peg.764"/>
<reference evidence="6" key="1">
    <citation type="submission" date="2015-08" db="EMBL/GenBank/DDBJ databases">
        <title>Candidatus Bacteriodes Periocalifornicus.</title>
        <authorList>
            <person name="McLean J.S."/>
            <person name="Kelley S."/>
        </authorList>
    </citation>
    <scope>NUCLEOTIDE SEQUENCE [LARGE SCALE GENOMIC DNA]</scope>
    <source>
        <strain evidence="6">12B</strain>
    </source>
</reference>
<proteinExistence type="inferred from homology"/>
<comment type="similarity">
    <text evidence="1">Belongs to the ABC transporter superfamily.</text>
</comment>
<evidence type="ECO:0000256" key="1">
    <source>
        <dbReference type="ARBA" id="ARBA00005417"/>
    </source>
</evidence>
<dbReference type="GO" id="GO:0005524">
    <property type="term" value="F:ATP binding"/>
    <property type="evidence" value="ECO:0007669"/>
    <property type="project" value="UniProtKB-KW"/>
</dbReference>
<protein>
    <recommendedName>
        <fullName evidence="5">ABC transporter domain-containing protein</fullName>
    </recommendedName>
</protein>
<dbReference type="SUPFAM" id="SSF52540">
    <property type="entry name" value="P-loop containing nucleoside triphosphate hydrolases"/>
    <property type="match status" value="1"/>
</dbReference>
<dbReference type="PROSITE" id="PS50893">
    <property type="entry name" value="ABC_TRANSPORTER_2"/>
    <property type="match status" value="1"/>
</dbReference>
<dbReference type="EMBL" id="LIIK01000002">
    <property type="protein sequence ID" value="KQM09588.1"/>
    <property type="molecule type" value="Genomic_DNA"/>
</dbReference>
<evidence type="ECO:0000256" key="2">
    <source>
        <dbReference type="ARBA" id="ARBA00022448"/>
    </source>
</evidence>
<feature type="domain" description="ABC transporter" evidence="5">
    <location>
        <begin position="3"/>
        <end position="230"/>
    </location>
</feature>
<keyword evidence="4" id="KW-0067">ATP-binding</keyword>
<dbReference type="AlphaFoldDB" id="A0A0Q4B9W8"/>
<sequence length="311" mass="33725">MSLAISHLSKRFGRQWAVHDLNLEVPNGVILGLLGPNGAGKTTTMRMLTGYLPPTEGEAWVAGQRVDADSVAWKSNLGYLSERNPLPDDLYVREYLAYTGRLYRLKENRRCVDRALSLTGLSHMASRKIAVLSKGYRQRVGLAAALIHSPKVLILDEPTNGLDPNQIAEIREVIRTVGSETTVLLSTHIMQEVEALCDSVAIIHSGALVAQGTTAEVLASGSEEAVVVGFATPVDKSRIEALVPGCRVLAQPSGEWLLQGYGGTPDSRALLVRICSERQLPLSSIYARHSRLEEVFHALTAGNGQPVQKNS</sequence>
<keyword evidence="7" id="KW-1185">Reference proteome</keyword>
<dbReference type="Proteomes" id="UP000054172">
    <property type="component" value="Unassembled WGS sequence"/>
</dbReference>
<keyword evidence="2" id="KW-0813">Transport</keyword>
<dbReference type="CDD" id="cd03230">
    <property type="entry name" value="ABC_DR_subfamily_A"/>
    <property type="match status" value="1"/>
</dbReference>
<evidence type="ECO:0000313" key="6">
    <source>
        <dbReference type="EMBL" id="KQM09588.1"/>
    </source>
</evidence>
<dbReference type="STRING" id="1702214.AL399_00630"/>
<dbReference type="InterPro" id="IPR027417">
    <property type="entry name" value="P-loop_NTPase"/>
</dbReference>
<dbReference type="SMART" id="SM00382">
    <property type="entry name" value="AAA"/>
    <property type="match status" value="1"/>
</dbReference>